<dbReference type="EnsemblProtists" id="EKX49183">
    <property type="protein sequence ID" value="EKX49183"/>
    <property type="gene ID" value="GUITHDRAFT_151636"/>
</dbReference>
<organism evidence="2">
    <name type="scientific">Guillardia theta (strain CCMP2712)</name>
    <name type="common">Cryptophyte</name>
    <dbReference type="NCBI Taxonomy" id="905079"/>
    <lineage>
        <taxon>Eukaryota</taxon>
        <taxon>Cryptophyceae</taxon>
        <taxon>Pyrenomonadales</taxon>
        <taxon>Geminigeraceae</taxon>
        <taxon>Guillardia</taxon>
    </lineage>
</organism>
<evidence type="ECO:0000256" key="1">
    <source>
        <dbReference type="SAM" id="Phobius"/>
    </source>
</evidence>
<dbReference type="KEGG" id="gtt:GUITHDRAFT_151636"/>
<protein>
    <submittedName>
        <fullName evidence="2 3">Uncharacterized protein</fullName>
    </submittedName>
</protein>
<reference evidence="3" key="3">
    <citation type="submission" date="2016-03" db="UniProtKB">
        <authorList>
            <consortium name="EnsemblProtists"/>
        </authorList>
    </citation>
    <scope>IDENTIFICATION</scope>
</reference>
<keyword evidence="1" id="KW-0812">Transmembrane</keyword>
<evidence type="ECO:0000313" key="2">
    <source>
        <dbReference type="EMBL" id="EKX49183.1"/>
    </source>
</evidence>
<accession>L1JL01</accession>
<reference evidence="2 4" key="1">
    <citation type="journal article" date="2012" name="Nature">
        <title>Algal genomes reveal evolutionary mosaicism and the fate of nucleomorphs.</title>
        <authorList>
            <consortium name="DOE Joint Genome Institute"/>
            <person name="Curtis B.A."/>
            <person name="Tanifuji G."/>
            <person name="Burki F."/>
            <person name="Gruber A."/>
            <person name="Irimia M."/>
            <person name="Maruyama S."/>
            <person name="Arias M.C."/>
            <person name="Ball S.G."/>
            <person name="Gile G.H."/>
            <person name="Hirakawa Y."/>
            <person name="Hopkins J.F."/>
            <person name="Kuo A."/>
            <person name="Rensing S.A."/>
            <person name="Schmutz J."/>
            <person name="Symeonidi A."/>
            <person name="Elias M."/>
            <person name="Eveleigh R.J."/>
            <person name="Herman E.K."/>
            <person name="Klute M.J."/>
            <person name="Nakayama T."/>
            <person name="Obornik M."/>
            <person name="Reyes-Prieto A."/>
            <person name="Armbrust E.V."/>
            <person name="Aves S.J."/>
            <person name="Beiko R.G."/>
            <person name="Coutinho P."/>
            <person name="Dacks J.B."/>
            <person name="Durnford D.G."/>
            <person name="Fast N.M."/>
            <person name="Green B.R."/>
            <person name="Grisdale C.J."/>
            <person name="Hempel F."/>
            <person name="Henrissat B."/>
            <person name="Hoppner M.P."/>
            <person name="Ishida K."/>
            <person name="Kim E."/>
            <person name="Koreny L."/>
            <person name="Kroth P.G."/>
            <person name="Liu Y."/>
            <person name="Malik S.B."/>
            <person name="Maier U.G."/>
            <person name="McRose D."/>
            <person name="Mock T."/>
            <person name="Neilson J.A."/>
            <person name="Onodera N.T."/>
            <person name="Poole A.M."/>
            <person name="Pritham E.J."/>
            <person name="Richards T.A."/>
            <person name="Rocap G."/>
            <person name="Roy S.W."/>
            <person name="Sarai C."/>
            <person name="Schaack S."/>
            <person name="Shirato S."/>
            <person name="Slamovits C.H."/>
            <person name="Spencer D.F."/>
            <person name="Suzuki S."/>
            <person name="Worden A.Z."/>
            <person name="Zauner S."/>
            <person name="Barry K."/>
            <person name="Bell C."/>
            <person name="Bharti A.K."/>
            <person name="Crow J.A."/>
            <person name="Grimwood J."/>
            <person name="Kramer R."/>
            <person name="Lindquist E."/>
            <person name="Lucas S."/>
            <person name="Salamov A."/>
            <person name="McFadden G.I."/>
            <person name="Lane C.E."/>
            <person name="Keeling P.J."/>
            <person name="Gray M.W."/>
            <person name="Grigoriev I.V."/>
            <person name="Archibald J.M."/>
        </authorList>
    </citation>
    <scope>NUCLEOTIDE SEQUENCE</scope>
    <source>
        <strain evidence="2 4">CCMP2712</strain>
    </source>
</reference>
<feature type="transmembrane region" description="Helical" evidence="1">
    <location>
        <begin position="79"/>
        <end position="98"/>
    </location>
</feature>
<name>L1JL01_GUITC</name>
<evidence type="ECO:0000313" key="4">
    <source>
        <dbReference type="Proteomes" id="UP000011087"/>
    </source>
</evidence>
<reference evidence="4" key="2">
    <citation type="submission" date="2012-11" db="EMBL/GenBank/DDBJ databases">
        <authorList>
            <person name="Kuo A."/>
            <person name="Curtis B.A."/>
            <person name="Tanifuji G."/>
            <person name="Burki F."/>
            <person name="Gruber A."/>
            <person name="Irimia M."/>
            <person name="Maruyama S."/>
            <person name="Arias M.C."/>
            <person name="Ball S.G."/>
            <person name="Gile G.H."/>
            <person name="Hirakawa Y."/>
            <person name="Hopkins J.F."/>
            <person name="Rensing S.A."/>
            <person name="Schmutz J."/>
            <person name="Symeonidi A."/>
            <person name="Elias M."/>
            <person name="Eveleigh R.J."/>
            <person name="Herman E.K."/>
            <person name="Klute M.J."/>
            <person name="Nakayama T."/>
            <person name="Obornik M."/>
            <person name="Reyes-Prieto A."/>
            <person name="Armbrust E.V."/>
            <person name="Aves S.J."/>
            <person name="Beiko R.G."/>
            <person name="Coutinho P."/>
            <person name="Dacks J.B."/>
            <person name="Durnford D.G."/>
            <person name="Fast N.M."/>
            <person name="Green B.R."/>
            <person name="Grisdale C."/>
            <person name="Hempe F."/>
            <person name="Henrissat B."/>
            <person name="Hoppner M.P."/>
            <person name="Ishida K.-I."/>
            <person name="Kim E."/>
            <person name="Koreny L."/>
            <person name="Kroth P.G."/>
            <person name="Liu Y."/>
            <person name="Malik S.-B."/>
            <person name="Maier U.G."/>
            <person name="McRose D."/>
            <person name="Mock T."/>
            <person name="Neilson J.A."/>
            <person name="Onodera N.T."/>
            <person name="Poole A.M."/>
            <person name="Pritham E.J."/>
            <person name="Richards T.A."/>
            <person name="Rocap G."/>
            <person name="Roy S.W."/>
            <person name="Sarai C."/>
            <person name="Schaack S."/>
            <person name="Shirato S."/>
            <person name="Slamovits C.H."/>
            <person name="Spencer D.F."/>
            <person name="Suzuki S."/>
            <person name="Worden A.Z."/>
            <person name="Zauner S."/>
            <person name="Barry K."/>
            <person name="Bell C."/>
            <person name="Bharti A.K."/>
            <person name="Crow J.A."/>
            <person name="Grimwood J."/>
            <person name="Kramer R."/>
            <person name="Lindquist E."/>
            <person name="Lucas S."/>
            <person name="Salamov A."/>
            <person name="McFadden G.I."/>
            <person name="Lane C.E."/>
            <person name="Keeling P.J."/>
            <person name="Gray M.W."/>
            <person name="Grigoriev I.V."/>
            <person name="Archibald J.M."/>
        </authorList>
    </citation>
    <scope>NUCLEOTIDE SEQUENCE</scope>
    <source>
        <strain evidence="4">CCMP2712</strain>
    </source>
</reference>
<dbReference type="PaxDb" id="55529-EKX49183"/>
<evidence type="ECO:0000313" key="3">
    <source>
        <dbReference type="EnsemblProtists" id="EKX49183"/>
    </source>
</evidence>
<dbReference type="GeneID" id="17305854"/>
<dbReference type="RefSeq" id="XP_005836163.1">
    <property type="nucleotide sequence ID" value="XM_005836106.1"/>
</dbReference>
<dbReference type="AlphaFoldDB" id="L1JL01"/>
<sequence length="112" mass="11856">MGDLWLPGLSTHTWNGLVLDFTMTHPYNSSGSPVGLSALSGPAQQKISDHRASYGTHHPPKAFLPFTAGTLRRRCMGTLAFIVCVLACFGSIALVWVLPSSSQGPCATALCP</sequence>
<dbReference type="HOGENOM" id="CLU_2152416_0_0_1"/>
<dbReference type="Proteomes" id="UP000011087">
    <property type="component" value="Unassembled WGS sequence"/>
</dbReference>
<feature type="non-terminal residue" evidence="2">
    <location>
        <position position="112"/>
    </location>
</feature>
<dbReference type="EMBL" id="JH992983">
    <property type="protein sequence ID" value="EKX49183.1"/>
    <property type="molecule type" value="Genomic_DNA"/>
</dbReference>
<gene>
    <name evidence="2" type="ORF">GUITHDRAFT_151636</name>
</gene>
<dbReference type="eggNOG" id="ENOG502SAZ5">
    <property type="taxonomic scope" value="Eukaryota"/>
</dbReference>
<keyword evidence="1" id="KW-1133">Transmembrane helix</keyword>
<keyword evidence="1" id="KW-0472">Membrane</keyword>
<keyword evidence="4" id="KW-1185">Reference proteome</keyword>
<proteinExistence type="predicted"/>